<feature type="transmembrane region" description="Helical" evidence="1">
    <location>
        <begin position="7"/>
        <end position="40"/>
    </location>
</feature>
<evidence type="ECO:0000256" key="1">
    <source>
        <dbReference type="SAM" id="Phobius"/>
    </source>
</evidence>
<evidence type="ECO:0000313" key="2">
    <source>
        <dbReference type="EMBL" id="CAA9262346.1"/>
    </source>
</evidence>
<dbReference type="Pfam" id="PF04306">
    <property type="entry name" value="DUF456"/>
    <property type="match status" value="1"/>
</dbReference>
<keyword evidence="1" id="KW-0472">Membrane</keyword>
<organism evidence="2">
    <name type="scientific">uncultured Acidimicrobiales bacterium</name>
    <dbReference type="NCBI Taxonomy" id="310071"/>
    <lineage>
        <taxon>Bacteria</taxon>
        <taxon>Bacillati</taxon>
        <taxon>Actinomycetota</taxon>
        <taxon>Acidimicrobiia</taxon>
        <taxon>Acidimicrobiales</taxon>
        <taxon>environmental samples</taxon>
    </lineage>
</organism>
<keyword evidence="1" id="KW-1133">Transmembrane helix</keyword>
<feature type="transmembrane region" description="Helical" evidence="1">
    <location>
        <begin position="135"/>
        <end position="162"/>
    </location>
</feature>
<keyword evidence="1" id="KW-0812">Transmembrane</keyword>
<reference evidence="2" key="1">
    <citation type="submission" date="2020-02" db="EMBL/GenBank/DDBJ databases">
        <authorList>
            <person name="Meier V. D."/>
        </authorList>
    </citation>
    <scope>NUCLEOTIDE SEQUENCE</scope>
    <source>
        <strain evidence="2">AVDCRST_MAG20</strain>
    </source>
</reference>
<gene>
    <name evidence="2" type="ORF">AVDCRST_MAG20-2853</name>
</gene>
<accession>A0A6J4IW13</accession>
<dbReference type="AlphaFoldDB" id="A0A6J4IW13"/>
<dbReference type="InterPro" id="IPR007403">
    <property type="entry name" value="DUF456"/>
</dbReference>
<feature type="transmembrane region" description="Helical" evidence="1">
    <location>
        <begin position="46"/>
        <end position="73"/>
    </location>
</feature>
<dbReference type="EMBL" id="CADCSY010000130">
    <property type="protein sequence ID" value="CAA9262346.1"/>
    <property type="molecule type" value="Genomic_DNA"/>
</dbReference>
<feature type="transmembrane region" description="Helical" evidence="1">
    <location>
        <begin position="85"/>
        <end position="115"/>
    </location>
</feature>
<dbReference type="PANTHER" id="PTHR39165:SF1">
    <property type="entry name" value="DUF456 DOMAIN-CONTAINING PROTEIN"/>
    <property type="match status" value="1"/>
</dbReference>
<evidence type="ECO:0008006" key="3">
    <source>
        <dbReference type="Google" id="ProtNLM"/>
    </source>
</evidence>
<protein>
    <recommendedName>
        <fullName evidence="3">DUF456 domain-containing protein</fullName>
    </recommendedName>
</protein>
<dbReference type="PANTHER" id="PTHR39165">
    <property type="entry name" value="IG HYPOTHETICAL 17883"/>
    <property type="match status" value="1"/>
</dbReference>
<name>A0A6J4IW13_9ACTN</name>
<proteinExistence type="predicted"/>
<sequence length="163" mass="15681">MDGPVGLVLLVSLVMAVGVVGTVVPLVPGLALVAAAAAGYGLAEGFGTVGVAAMIVIVALGLAGTAAGVVVPGRAAGRTGATRGSLLLGALGAVVGFFVVPVVGLPLGGAVGIYVGERLRSGASAVAWRTTKATLLAFGLASLLQLLAGIAMVLTWLAWVLAG</sequence>